<feature type="transmembrane region" description="Helical" evidence="1">
    <location>
        <begin position="6"/>
        <end position="23"/>
    </location>
</feature>
<organism evidence="2 3">
    <name type="scientific">Astathelohania contejeani</name>
    <dbReference type="NCBI Taxonomy" id="164912"/>
    <lineage>
        <taxon>Eukaryota</taxon>
        <taxon>Fungi</taxon>
        <taxon>Fungi incertae sedis</taxon>
        <taxon>Microsporidia</taxon>
        <taxon>Astathelohaniidae</taxon>
        <taxon>Astathelohania</taxon>
    </lineage>
</organism>
<keyword evidence="1" id="KW-1133">Transmembrane helix</keyword>
<reference evidence="2 3" key="1">
    <citation type="submission" date="2019-01" db="EMBL/GenBank/DDBJ databases">
        <title>Genomes sequencing and comparative genomics of infectious freshwater microsporidia, Cucumispora dikerogammari and Thelohania contejeani.</title>
        <authorList>
            <person name="Cormier A."/>
            <person name="Giraud I."/>
            <person name="Wattier R."/>
            <person name="Teixeira M."/>
            <person name="Grandjean F."/>
            <person name="Rigaud T."/>
            <person name="Cordaux R."/>
        </authorList>
    </citation>
    <scope>NUCLEOTIDE SEQUENCE [LARGE SCALE GENOMIC DNA]</scope>
    <source>
        <strain evidence="2">T1</strain>
        <tissue evidence="2">Spores</tissue>
    </source>
</reference>
<keyword evidence="1" id="KW-0472">Membrane</keyword>
<proteinExistence type="predicted"/>
<evidence type="ECO:0000313" key="2">
    <source>
        <dbReference type="EMBL" id="KAF7682705.1"/>
    </source>
</evidence>
<sequence length="549" mass="63433">MIKYFYILIYLFICTIIIWGQNIQKERKLLHYGITREKKLSLLEWYTDQIDNNSINNNPLLFLSTFGHHQDNNIDRICKVWEGVKQNQCCIFLPYPLFDEEGHEILPASISWQDGYWFEISPLNDIKAVPSVPICPPTLGKLLWYAYKFKCECTSNGLFGGKNCDQPMSKLTQDNGCRKVGWIHDLNLTDISKFHPVKEGVCVECSISETIPNIEGIEPSCIHIHLNTNTPNSFSSASASTSSNSSFYKSNIPLDTKAPCIYDALNPRNRNELNTYVEGYGCSCDYYSGYVEVLIPVLATLFREENLVSNACVKIGHNTKDPHRADLAYYTLENKGKPLQTHTYYQLESIFQPLMTKSRARLNGDVEFIIDQPTLKKVHAYDWMNRHIKANPHQILLRLRYDDRGDDWPIVHKTNFINHYRRRSETYPLLAYKLAVGAGYEDKHYYEYTDDRRLSNAIWGHPIVFSIYSDSIWHELTTLNPLGVMEGWYFGLTMFTQPGYKVRLDTRGEFRNPGEVVPNVIPPDYHELIDPRDSISHPAILYISYVVNS</sequence>
<protein>
    <submittedName>
        <fullName evidence="2">Uncharacterized protein</fullName>
    </submittedName>
</protein>
<gene>
    <name evidence="2" type="ORF">TCON_2073</name>
</gene>
<name>A0ABQ7HX39_9MICR</name>
<dbReference type="EMBL" id="SBIQ01000197">
    <property type="protein sequence ID" value="KAF7682705.1"/>
    <property type="molecule type" value="Genomic_DNA"/>
</dbReference>
<keyword evidence="3" id="KW-1185">Reference proteome</keyword>
<keyword evidence="1" id="KW-0812">Transmembrane</keyword>
<accession>A0ABQ7HX39</accession>
<evidence type="ECO:0000313" key="3">
    <source>
        <dbReference type="Proteomes" id="UP001516464"/>
    </source>
</evidence>
<evidence type="ECO:0000256" key="1">
    <source>
        <dbReference type="SAM" id="Phobius"/>
    </source>
</evidence>
<comment type="caution">
    <text evidence="2">The sequence shown here is derived from an EMBL/GenBank/DDBJ whole genome shotgun (WGS) entry which is preliminary data.</text>
</comment>
<dbReference type="Proteomes" id="UP001516464">
    <property type="component" value="Unassembled WGS sequence"/>
</dbReference>